<evidence type="ECO:0000313" key="1">
    <source>
        <dbReference type="EMBL" id="URJ48886.1"/>
    </source>
</evidence>
<proteinExistence type="predicted"/>
<dbReference type="EMBL" id="CP097770">
    <property type="protein sequence ID" value="URJ48886.1"/>
    <property type="molecule type" value="Genomic_DNA"/>
</dbReference>
<dbReference type="AlphaFoldDB" id="A0AAE9IB57"/>
<name>A0AAE9IB57_PAEPO</name>
<accession>A0AAE9IB57</accession>
<reference evidence="1" key="1">
    <citation type="submission" date="2022-11" db="EMBL/GenBank/DDBJ databases">
        <authorList>
            <person name="Vasilchenko N.G."/>
            <person name="Prazdnova E.V."/>
            <person name="Gorovtsov A.V."/>
            <person name="Chistyakov V.A."/>
            <person name="Pak M.L."/>
        </authorList>
    </citation>
    <scope>NUCLEOTIDE SEQUENCE</scope>
    <source>
        <strain evidence="1">R 4.5</strain>
    </source>
</reference>
<organism evidence="1 2">
    <name type="scientific">Paenibacillus polymyxa</name>
    <name type="common">Bacillus polymyxa</name>
    <dbReference type="NCBI Taxonomy" id="1406"/>
    <lineage>
        <taxon>Bacteria</taxon>
        <taxon>Bacillati</taxon>
        <taxon>Bacillota</taxon>
        <taxon>Bacilli</taxon>
        <taxon>Bacillales</taxon>
        <taxon>Paenibacillaceae</taxon>
        <taxon>Paenibacillus</taxon>
    </lineage>
</organism>
<evidence type="ECO:0000313" key="2">
    <source>
        <dbReference type="Proteomes" id="UP001055784"/>
    </source>
</evidence>
<dbReference type="RefSeq" id="WP_250259454.1">
    <property type="nucleotide sequence ID" value="NZ_CP097770.1"/>
</dbReference>
<sequence>MYDWTQYKAMRVLTRLAREGLQTDQIVDDIISHVNDFRYEVQMLTFYFLSGLTGHKKVASLLQGSRNLNFALFTMKTYTYR</sequence>
<protein>
    <submittedName>
        <fullName evidence="1">Uncharacterized protein</fullName>
    </submittedName>
</protein>
<gene>
    <name evidence="1" type="ORF">MF626_003173</name>
</gene>
<dbReference type="Proteomes" id="UP001055784">
    <property type="component" value="Chromosome"/>
</dbReference>